<dbReference type="Proteomes" id="UP000663720">
    <property type="component" value="Chromosome"/>
</dbReference>
<evidence type="ECO:0000313" key="3">
    <source>
        <dbReference type="EMBL" id="QTA82000.1"/>
    </source>
</evidence>
<protein>
    <submittedName>
        <fullName evidence="3">DUF218</fullName>
    </submittedName>
</protein>
<dbReference type="Gene3D" id="3.40.50.620">
    <property type="entry name" value="HUPs"/>
    <property type="match status" value="1"/>
</dbReference>
<name>A0A975BB36_9BACT</name>
<keyword evidence="1" id="KW-0472">Membrane</keyword>
<evidence type="ECO:0000313" key="4">
    <source>
        <dbReference type="Proteomes" id="UP000663720"/>
    </source>
</evidence>
<dbReference type="Pfam" id="PF02698">
    <property type="entry name" value="DUF218"/>
    <property type="match status" value="1"/>
</dbReference>
<feature type="domain" description="DUF218" evidence="2">
    <location>
        <begin position="81"/>
        <end position="240"/>
    </location>
</feature>
<feature type="transmembrane region" description="Helical" evidence="1">
    <location>
        <begin position="41"/>
        <end position="62"/>
    </location>
</feature>
<keyword evidence="1" id="KW-0812">Transmembrane</keyword>
<dbReference type="KEGG" id="dli:dnl_43610"/>
<dbReference type="NCBIfam" id="NF007794">
    <property type="entry name" value="PRK10494.1"/>
    <property type="match status" value="1"/>
</dbReference>
<evidence type="ECO:0000256" key="1">
    <source>
        <dbReference type="SAM" id="Phobius"/>
    </source>
</evidence>
<dbReference type="InterPro" id="IPR003848">
    <property type="entry name" value="DUF218"/>
</dbReference>
<feature type="transmembrane region" description="Helical" evidence="1">
    <location>
        <begin position="7"/>
        <end position="29"/>
    </location>
</feature>
<dbReference type="PANTHER" id="PTHR30336">
    <property type="entry name" value="INNER MEMBRANE PROTEIN, PROBABLE PERMEASE"/>
    <property type="match status" value="1"/>
</dbReference>
<dbReference type="InterPro" id="IPR051599">
    <property type="entry name" value="Cell_Envelope_Assoc"/>
</dbReference>
<sequence>MFTFKKIISLILMPLPFGLLTGFAGLFLLCFTQKQKTGKLLISFCLIFIAIISYKPFANLLLSPLEKTYTKYEPAQSKISYVAVLGGGHTTDFTLPLSSQIESASLTRLVEGIIIYRENPGSRLIVSGWQGRYDPVPNSAVMASLANAIGVPLDDIIIEPRPKDTKDEARLIKDIVKKDLFVLVTSASHMKRSAALFNHYNLNFIPAPTYFQAKKIKTLFCMPGSKGLKYSEMALHEYLGLIWSKLRGQI</sequence>
<dbReference type="RefSeq" id="WP_207687970.1">
    <property type="nucleotide sequence ID" value="NZ_CP061799.1"/>
</dbReference>
<dbReference type="GO" id="GO:0000270">
    <property type="term" value="P:peptidoglycan metabolic process"/>
    <property type="evidence" value="ECO:0007669"/>
    <property type="project" value="TreeGrafter"/>
</dbReference>
<keyword evidence="4" id="KW-1185">Reference proteome</keyword>
<dbReference type="EMBL" id="CP061799">
    <property type="protein sequence ID" value="QTA82000.1"/>
    <property type="molecule type" value="Genomic_DNA"/>
</dbReference>
<dbReference type="AlphaFoldDB" id="A0A975BB36"/>
<dbReference type="InterPro" id="IPR014729">
    <property type="entry name" value="Rossmann-like_a/b/a_fold"/>
</dbReference>
<dbReference type="CDD" id="cd06259">
    <property type="entry name" value="YdcF-like"/>
    <property type="match status" value="1"/>
</dbReference>
<proteinExistence type="predicted"/>
<organism evidence="3 4">
    <name type="scientific">Desulfonema limicola</name>
    <dbReference type="NCBI Taxonomy" id="45656"/>
    <lineage>
        <taxon>Bacteria</taxon>
        <taxon>Pseudomonadati</taxon>
        <taxon>Thermodesulfobacteriota</taxon>
        <taxon>Desulfobacteria</taxon>
        <taxon>Desulfobacterales</taxon>
        <taxon>Desulfococcaceae</taxon>
        <taxon>Desulfonema</taxon>
    </lineage>
</organism>
<accession>A0A975BB36</accession>
<keyword evidence="1" id="KW-1133">Transmembrane helix</keyword>
<gene>
    <name evidence="3" type="ORF">dnl_43610</name>
</gene>
<dbReference type="GO" id="GO:0005886">
    <property type="term" value="C:plasma membrane"/>
    <property type="evidence" value="ECO:0007669"/>
    <property type="project" value="TreeGrafter"/>
</dbReference>
<dbReference type="GO" id="GO:0043164">
    <property type="term" value="P:Gram-negative-bacterium-type cell wall biogenesis"/>
    <property type="evidence" value="ECO:0007669"/>
    <property type="project" value="TreeGrafter"/>
</dbReference>
<reference evidence="3" key="1">
    <citation type="journal article" date="2021" name="Microb. Physiol.">
        <title>Proteogenomic Insights into the Physiology of Marine, Sulfate-Reducing, Filamentous Desulfonema limicola and Desulfonema magnum.</title>
        <authorList>
            <person name="Schnaars V."/>
            <person name="Wohlbrand L."/>
            <person name="Scheve S."/>
            <person name="Hinrichs C."/>
            <person name="Reinhardt R."/>
            <person name="Rabus R."/>
        </authorList>
    </citation>
    <scope>NUCLEOTIDE SEQUENCE</scope>
    <source>
        <strain evidence="3">5ac10</strain>
    </source>
</reference>
<evidence type="ECO:0000259" key="2">
    <source>
        <dbReference type="Pfam" id="PF02698"/>
    </source>
</evidence>
<dbReference type="PANTHER" id="PTHR30336:SF4">
    <property type="entry name" value="ENVELOPE BIOGENESIS FACTOR ELYC"/>
    <property type="match status" value="1"/>
</dbReference>